<dbReference type="InParanoid" id="A0A0C2WBE5"/>
<reference evidence="2 3" key="1">
    <citation type="submission" date="2014-04" db="EMBL/GenBank/DDBJ databases">
        <title>Evolutionary Origins and Diversification of the Mycorrhizal Mutualists.</title>
        <authorList>
            <consortium name="DOE Joint Genome Institute"/>
            <consortium name="Mycorrhizal Genomics Consortium"/>
            <person name="Kohler A."/>
            <person name="Kuo A."/>
            <person name="Nagy L.G."/>
            <person name="Floudas D."/>
            <person name="Copeland A."/>
            <person name="Barry K.W."/>
            <person name="Cichocki N."/>
            <person name="Veneault-Fourrey C."/>
            <person name="LaButti K."/>
            <person name="Lindquist E.A."/>
            <person name="Lipzen A."/>
            <person name="Lundell T."/>
            <person name="Morin E."/>
            <person name="Murat C."/>
            <person name="Riley R."/>
            <person name="Ohm R."/>
            <person name="Sun H."/>
            <person name="Tunlid A."/>
            <person name="Henrissat B."/>
            <person name="Grigoriev I.V."/>
            <person name="Hibbett D.S."/>
            <person name="Martin F."/>
        </authorList>
    </citation>
    <scope>NUCLEOTIDE SEQUENCE [LARGE SCALE GENOMIC DNA]</scope>
    <source>
        <strain evidence="2 3">Koide BX008</strain>
    </source>
</reference>
<protein>
    <submittedName>
        <fullName evidence="2">Uncharacterized protein</fullName>
    </submittedName>
</protein>
<feature type="compositionally biased region" description="Basic and acidic residues" evidence="1">
    <location>
        <begin position="14"/>
        <end position="25"/>
    </location>
</feature>
<dbReference type="Proteomes" id="UP000054549">
    <property type="component" value="Unassembled WGS sequence"/>
</dbReference>
<proteinExistence type="predicted"/>
<organism evidence="2 3">
    <name type="scientific">Amanita muscaria (strain Koide BX008)</name>
    <dbReference type="NCBI Taxonomy" id="946122"/>
    <lineage>
        <taxon>Eukaryota</taxon>
        <taxon>Fungi</taxon>
        <taxon>Dikarya</taxon>
        <taxon>Basidiomycota</taxon>
        <taxon>Agaricomycotina</taxon>
        <taxon>Agaricomycetes</taxon>
        <taxon>Agaricomycetidae</taxon>
        <taxon>Agaricales</taxon>
        <taxon>Pluteineae</taxon>
        <taxon>Amanitaceae</taxon>
        <taxon>Amanita</taxon>
    </lineage>
</organism>
<keyword evidence="3" id="KW-1185">Reference proteome</keyword>
<dbReference type="EMBL" id="KN818334">
    <property type="protein sequence ID" value="KIL58582.1"/>
    <property type="molecule type" value="Genomic_DNA"/>
</dbReference>
<accession>A0A0C2WBE5</accession>
<gene>
    <name evidence="2" type="ORF">M378DRAFT_170404</name>
</gene>
<evidence type="ECO:0000256" key="1">
    <source>
        <dbReference type="SAM" id="MobiDB-lite"/>
    </source>
</evidence>
<evidence type="ECO:0000313" key="3">
    <source>
        <dbReference type="Proteomes" id="UP000054549"/>
    </source>
</evidence>
<feature type="region of interest" description="Disordered" evidence="1">
    <location>
        <begin position="1"/>
        <end position="25"/>
    </location>
</feature>
<sequence>MAEYDELSSSLDAMRQHGDGDSVRNLEESLKKMKRMKEILEILERGRAGNT</sequence>
<dbReference type="HOGENOM" id="CLU_3105835_0_0_1"/>
<name>A0A0C2WBE5_AMAMK</name>
<evidence type="ECO:0000313" key="2">
    <source>
        <dbReference type="EMBL" id="KIL58582.1"/>
    </source>
</evidence>
<dbReference type="AlphaFoldDB" id="A0A0C2WBE5"/>